<gene>
    <name evidence="1" type="ORF">QAD02_017033</name>
</gene>
<comment type="caution">
    <text evidence="1">The sequence shown here is derived from an EMBL/GenBank/DDBJ whole genome shotgun (WGS) entry which is preliminary data.</text>
</comment>
<name>A0ACC2PCQ1_9HYME</name>
<evidence type="ECO:0000313" key="1">
    <source>
        <dbReference type="EMBL" id="KAJ8681246.1"/>
    </source>
</evidence>
<protein>
    <submittedName>
        <fullName evidence="1">Uncharacterized protein</fullName>
    </submittedName>
</protein>
<keyword evidence="2" id="KW-1185">Reference proteome</keyword>
<sequence>MSKKNCKSFVSGEKLKFKCPRAFELLGDGCFYHGDFTNEAQCLELCQSYYRGSPHEFSTEAICENGKDCKCRTPQLPNDIGERSLIVRLTDLEAQRATSLSSSAISEERLEDPVEVKCGYHDGLVTADECRRLCTDLQRDRGVLVHPASTCRKHHRCQCEEPDGDQHFFENLDTLEAWQRRRLEEENASNVRLWIETHNGVHGLFSDVDDTMTRFQGNP</sequence>
<evidence type="ECO:0000313" key="2">
    <source>
        <dbReference type="Proteomes" id="UP001239111"/>
    </source>
</evidence>
<proteinExistence type="predicted"/>
<dbReference type="EMBL" id="CM056742">
    <property type="protein sequence ID" value="KAJ8681246.1"/>
    <property type="molecule type" value="Genomic_DNA"/>
</dbReference>
<accession>A0ACC2PCQ1</accession>
<reference evidence="1" key="1">
    <citation type="submission" date="2023-04" db="EMBL/GenBank/DDBJ databases">
        <title>A chromosome-level genome assembly of the parasitoid wasp Eretmocerus hayati.</title>
        <authorList>
            <person name="Zhong Y."/>
            <person name="Liu S."/>
            <person name="Liu Y."/>
        </authorList>
    </citation>
    <scope>NUCLEOTIDE SEQUENCE</scope>
    <source>
        <strain evidence="1">ZJU_SS_LIU_2023</strain>
    </source>
</reference>
<dbReference type="Proteomes" id="UP001239111">
    <property type="component" value="Chromosome 2"/>
</dbReference>
<organism evidence="1 2">
    <name type="scientific">Eretmocerus hayati</name>
    <dbReference type="NCBI Taxonomy" id="131215"/>
    <lineage>
        <taxon>Eukaryota</taxon>
        <taxon>Metazoa</taxon>
        <taxon>Ecdysozoa</taxon>
        <taxon>Arthropoda</taxon>
        <taxon>Hexapoda</taxon>
        <taxon>Insecta</taxon>
        <taxon>Pterygota</taxon>
        <taxon>Neoptera</taxon>
        <taxon>Endopterygota</taxon>
        <taxon>Hymenoptera</taxon>
        <taxon>Apocrita</taxon>
        <taxon>Proctotrupomorpha</taxon>
        <taxon>Chalcidoidea</taxon>
        <taxon>Aphelinidae</taxon>
        <taxon>Aphelininae</taxon>
        <taxon>Eretmocerus</taxon>
    </lineage>
</organism>